<dbReference type="Pfam" id="PF08031">
    <property type="entry name" value="BBE"/>
    <property type="match status" value="1"/>
</dbReference>
<keyword evidence="5" id="KW-0560">Oxidoreductase</keyword>
<keyword evidence="8" id="KW-1185">Reference proteome</keyword>
<comment type="cofactor">
    <cofactor evidence="1">
        <name>FAD</name>
        <dbReference type="ChEBI" id="CHEBI:57692"/>
    </cofactor>
</comment>
<sequence>MSLDAELRAAFNGELVLPGDPDYANAIARWATNAERKARYVTFPKDTQAVSAIVNWAVSNNIPIAVKGGGHSASGSSSSEDGLVIDLGRHLNKVTVSEDKKVFFIGGGALWEDVDRAGVENGVATPGGTVNHTGVGGLILGGGYGYLSGEYGMVVDNLVEVTIVLADGRIVTASEISEPDLFWALRGGGGNFGVVTQFVLKCYPQRPTVYGGRLFYPGERIKEVIEVARKWWNAGPSAKEAILLTAARSPAREPVVVINVFYNGEVSDGEEKFKDFIALGPIVNTAAEVPVPVINTFQNTVAVHGRYTYMTATSQAGPDPDICVSAYHEVLKTSEDGAVDTAFILELYPHEKIASVLVEATAFPARKSQIGVLFMARWDEAGQQFADRAKNEIRSIKDVFIQGASKQAGLVDPEPGYSNYTSEEKLPASSTKNIFKGNYARLQRVKHQYDRNNVFFRWYGIEPAPA</sequence>
<keyword evidence="4" id="KW-0274">FAD</keyword>
<dbReference type="InterPro" id="IPR016166">
    <property type="entry name" value="FAD-bd_PCMH"/>
</dbReference>
<dbReference type="SUPFAM" id="SSF56176">
    <property type="entry name" value="FAD-binding/transporter-associated domain-like"/>
    <property type="match status" value="1"/>
</dbReference>
<name>A0A166FZH3_9AGAM</name>
<dbReference type="Gene3D" id="3.40.462.20">
    <property type="match status" value="1"/>
</dbReference>
<proteinExistence type="inferred from homology"/>
<evidence type="ECO:0000256" key="1">
    <source>
        <dbReference type="ARBA" id="ARBA00001974"/>
    </source>
</evidence>
<reference evidence="7 8" key="1">
    <citation type="journal article" date="2016" name="Mol. Biol. Evol.">
        <title>Comparative Genomics of Early-Diverging Mushroom-Forming Fungi Provides Insights into the Origins of Lignocellulose Decay Capabilities.</title>
        <authorList>
            <person name="Nagy L.G."/>
            <person name="Riley R."/>
            <person name="Tritt A."/>
            <person name="Adam C."/>
            <person name="Daum C."/>
            <person name="Floudas D."/>
            <person name="Sun H."/>
            <person name="Yadav J.S."/>
            <person name="Pangilinan J."/>
            <person name="Larsson K.H."/>
            <person name="Matsuura K."/>
            <person name="Barry K."/>
            <person name="Labutti K."/>
            <person name="Kuo R."/>
            <person name="Ohm R.A."/>
            <person name="Bhattacharya S.S."/>
            <person name="Shirouzu T."/>
            <person name="Yoshinaga Y."/>
            <person name="Martin F.M."/>
            <person name="Grigoriev I.V."/>
            <person name="Hibbett D.S."/>
        </authorList>
    </citation>
    <scope>NUCLEOTIDE SEQUENCE [LARGE SCALE GENOMIC DNA]</scope>
    <source>
        <strain evidence="7 8">HHB10207 ss-3</strain>
    </source>
</reference>
<dbReference type="InterPro" id="IPR012951">
    <property type="entry name" value="BBE"/>
</dbReference>
<evidence type="ECO:0000256" key="2">
    <source>
        <dbReference type="ARBA" id="ARBA00005466"/>
    </source>
</evidence>
<dbReference type="Proteomes" id="UP000076798">
    <property type="component" value="Unassembled WGS sequence"/>
</dbReference>
<dbReference type="Gene3D" id="3.30.43.10">
    <property type="entry name" value="Uridine Diphospho-n-acetylenolpyruvylglucosamine Reductase, domain 2"/>
    <property type="match status" value="1"/>
</dbReference>
<accession>A0A166FZH3</accession>
<organism evidence="7 8">
    <name type="scientific">Sistotremastrum suecicum HHB10207 ss-3</name>
    <dbReference type="NCBI Taxonomy" id="1314776"/>
    <lineage>
        <taxon>Eukaryota</taxon>
        <taxon>Fungi</taxon>
        <taxon>Dikarya</taxon>
        <taxon>Basidiomycota</taxon>
        <taxon>Agaricomycotina</taxon>
        <taxon>Agaricomycetes</taxon>
        <taxon>Sistotremastrales</taxon>
        <taxon>Sistotremastraceae</taxon>
        <taxon>Sistotremastrum</taxon>
    </lineage>
</organism>
<comment type="similarity">
    <text evidence="2">Belongs to the oxygen-dependent FAD-linked oxidoreductase family.</text>
</comment>
<evidence type="ECO:0000256" key="3">
    <source>
        <dbReference type="ARBA" id="ARBA00022630"/>
    </source>
</evidence>
<dbReference type="STRING" id="1314776.A0A166FZH3"/>
<evidence type="ECO:0000259" key="6">
    <source>
        <dbReference type="PROSITE" id="PS51387"/>
    </source>
</evidence>
<dbReference type="InterPro" id="IPR050416">
    <property type="entry name" value="FAD-linked_Oxidoreductase"/>
</dbReference>
<feature type="domain" description="FAD-binding PCMH-type" evidence="6">
    <location>
        <begin position="33"/>
        <end position="205"/>
    </location>
</feature>
<dbReference type="InterPro" id="IPR016167">
    <property type="entry name" value="FAD-bd_PCMH_sub1"/>
</dbReference>
<dbReference type="OrthoDB" id="415825at2759"/>
<dbReference type="Gene3D" id="3.30.465.10">
    <property type="match status" value="1"/>
</dbReference>
<protein>
    <submittedName>
        <fullName evidence="7">FAD-binding domain-containing protein</fullName>
    </submittedName>
</protein>
<evidence type="ECO:0000256" key="4">
    <source>
        <dbReference type="ARBA" id="ARBA00022827"/>
    </source>
</evidence>
<dbReference type="PANTHER" id="PTHR42973:SF39">
    <property type="entry name" value="FAD-BINDING PCMH-TYPE DOMAIN-CONTAINING PROTEIN"/>
    <property type="match status" value="1"/>
</dbReference>
<keyword evidence="3" id="KW-0285">Flavoprotein</keyword>
<dbReference type="PROSITE" id="PS51387">
    <property type="entry name" value="FAD_PCMH"/>
    <property type="match status" value="1"/>
</dbReference>
<dbReference type="GO" id="GO:0071949">
    <property type="term" value="F:FAD binding"/>
    <property type="evidence" value="ECO:0007669"/>
    <property type="project" value="InterPro"/>
</dbReference>
<evidence type="ECO:0000256" key="5">
    <source>
        <dbReference type="ARBA" id="ARBA00023002"/>
    </source>
</evidence>
<dbReference type="InterPro" id="IPR016169">
    <property type="entry name" value="FAD-bd_PCMH_sub2"/>
</dbReference>
<evidence type="ECO:0000313" key="7">
    <source>
        <dbReference type="EMBL" id="KZT41160.1"/>
    </source>
</evidence>
<evidence type="ECO:0000313" key="8">
    <source>
        <dbReference type="Proteomes" id="UP000076798"/>
    </source>
</evidence>
<dbReference type="AlphaFoldDB" id="A0A166FZH3"/>
<dbReference type="Pfam" id="PF01565">
    <property type="entry name" value="FAD_binding_4"/>
    <property type="match status" value="1"/>
</dbReference>
<dbReference type="InterPro" id="IPR006094">
    <property type="entry name" value="Oxid_FAD_bind_N"/>
</dbReference>
<dbReference type="GO" id="GO:0016491">
    <property type="term" value="F:oxidoreductase activity"/>
    <property type="evidence" value="ECO:0007669"/>
    <property type="project" value="UniProtKB-KW"/>
</dbReference>
<gene>
    <name evidence="7" type="ORF">SISSUDRAFT_1059717</name>
</gene>
<dbReference type="PANTHER" id="PTHR42973">
    <property type="entry name" value="BINDING OXIDOREDUCTASE, PUTATIVE (AFU_ORTHOLOGUE AFUA_1G17690)-RELATED"/>
    <property type="match status" value="1"/>
</dbReference>
<dbReference type="InterPro" id="IPR036318">
    <property type="entry name" value="FAD-bd_PCMH-like_sf"/>
</dbReference>
<dbReference type="EMBL" id="KV428024">
    <property type="protein sequence ID" value="KZT41160.1"/>
    <property type="molecule type" value="Genomic_DNA"/>
</dbReference>